<sequence>MTLPLIVLAILSVVGGWVGIPHVISEILPGHPHNIFAEWLSPLIKPLPASGHADATVEWALMGVSMGLAIISAFLAWQFYAVKTDIPGRIAEKIQPVYQIVSKKYLVDELYFGTIVNPLINLSRNLWYYVDVNFIDKTTYLIADMTR</sequence>
<protein>
    <submittedName>
        <fullName evidence="4">Proton_antipo_C domain-containing protein</fullName>
    </submittedName>
</protein>
<dbReference type="GO" id="GO:0048038">
    <property type="term" value="F:quinone binding"/>
    <property type="evidence" value="ECO:0007669"/>
    <property type="project" value="UniProtKB-KW"/>
</dbReference>
<organism evidence="3">
    <name type="scientific">Puccinia triticina (isolate 1-1 / race 1 (BBBD))</name>
    <name type="common">Brown leaf rust fungus</name>
    <dbReference type="NCBI Taxonomy" id="630390"/>
    <lineage>
        <taxon>Eukaryota</taxon>
        <taxon>Fungi</taxon>
        <taxon>Dikarya</taxon>
        <taxon>Basidiomycota</taxon>
        <taxon>Pucciniomycotina</taxon>
        <taxon>Pucciniomycetes</taxon>
        <taxon>Pucciniales</taxon>
        <taxon>Pucciniaceae</taxon>
        <taxon>Puccinia</taxon>
    </lineage>
</organism>
<accession>A0A180FW87</accession>
<dbReference type="Gene3D" id="1.20.5.2700">
    <property type="match status" value="1"/>
</dbReference>
<feature type="non-terminal residue" evidence="3">
    <location>
        <position position="147"/>
    </location>
</feature>
<dbReference type="VEuPathDB" id="FungiDB:PTTG_31175"/>
<reference evidence="3" key="2">
    <citation type="submission" date="2016-05" db="EMBL/GenBank/DDBJ databases">
        <title>Comparative analysis highlights variable genome content of wheat rusts and divergence of the mating loci.</title>
        <authorList>
            <person name="Cuomo C.A."/>
            <person name="Bakkeren G."/>
            <person name="Szabo L."/>
            <person name="Khalil H."/>
            <person name="Joly D."/>
            <person name="Goldberg J."/>
            <person name="Young S."/>
            <person name="Zeng Q."/>
            <person name="Fellers J."/>
        </authorList>
    </citation>
    <scope>NUCLEOTIDE SEQUENCE [LARGE SCALE GENOMIC DNA]</scope>
    <source>
        <strain evidence="3">1-1 BBBD Race 1</strain>
    </source>
</reference>
<evidence type="ECO:0000313" key="3">
    <source>
        <dbReference type="EMBL" id="OAV84582.1"/>
    </source>
</evidence>
<feature type="chain" id="PRO_5008109426" evidence="2">
    <location>
        <begin position="20"/>
        <end position="147"/>
    </location>
</feature>
<evidence type="ECO:0000313" key="4">
    <source>
        <dbReference type="EnsemblFungi" id="PTTG_31175-t43_1-p1"/>
    </source>
</evidence>
<keyword evidence="1" id="KW-1133">Transmembrane helix</keyword>
<feature type="signal peptide" evidence="2">
    <location>
        <begin position="1"/>
        <end position="19"/>
    </location>
</feature>
<keyword evidence="1" id="KW-0472">Membrane</keyword>
<feature type="transmembrane region" description="Helical" evidence="1">
    <location>
        <begin position="59"/>
        <end position="80"/>
    </location>
</feature>
<dbReference type="OrthoDB" id="10069788at2759"/>
<evidence type="ECO:0000256" key="2">
    <source>
        <dbReference type="SAM" id="SignalP"/>
    </source>
</evidence>
<evidence type="ECO:0000256" key="1">
    <source>
        <dbReference type="SAM" id="Phobius"/>
    </source>
</evidence>
<reference evidence="3" key="1">
    <citation type="submission" date="2009-11" db="EMBL/GenBank/DDBJ databases">
        <authorList>
            <consortium name="The Broad Institute Genome Sequencing Platform"/>
            <person name="Ward D."/>
            <person name="Feldgarden M."/>
            <person name="Earl A."/>
            <person name="Young S.K."/>
            <person name="Zeng Q."/>
            <person name="Koehrsen M."/>
            <person name="Alvarado L."/>
            <person name="Berlin A."/>
            <person name="Bochicchio J."/>
            <person name="Borenstein D."/>
            <person name="Chapman S.B."/>
            <person name="Chen Z."/>
            <person name="Engels R."/>
            <person name="Freedman E."/>
            <person name="Gellesch M."/>
            <person name="Goldberg J."/>
            <person name="Griggs A."/>
            <person name="Gujja S."/>
            <person name="Heilman E."/>
            <person name="Heiman D."/>
            <person name="Hepburn T."/>
            <person name="Howarth C."/>
            <person name="Jen D."/>
            <person name="Larson L."/>
            <person name="Lewis B."/>
            <person name="Mehta T."/>
            <person name="Park D."/>
            <person name="Pearson M."/>
            <person name="Roberts A."/>
            <person name="Saif S."/>
            <person name="Shea T."/>
            <person name="Shenoy N."/>
            <person name="Sisk P."/>
            <person name="Stolte C."/>
            <person name="Sykes S."/>
            <person name="Thomson T."/>
            <person name="Walk T."/>
            <person name="White J."/>
            <person name="Yandava C."/>
            <person name="Izard J."/>
            <person name="Baranova O.V."/>
            <person name="Blanton J.M."/>
            <person name="Tanner A.C."/>
            <person name="Dewhirst F.E."/>
            <person name="Haas B."/>
            <person name="Nusbaum C."/>
            <person name="Birren B."/>
        </authorList>
    </citation>
    <scope>NUCLEOTIDE SEQUENCE [LARGE SCALE GENOMIC DNA]</scope>
    <source>
        <strain evidence="3">1-1 BBBD Race 1</strain>
    </source>
</reference>
<reference evidence="4 5" key="3">
    <citation type="journal article" date="2017" name="G3 (Bethesda)">
        <title>Comparative analysis highlights variable genome content of wheat rusts and divergence of the mating loci.</title>
        <authorList>
            <person name="Cuomo C.A."/>
            <person name="Bakkeren G."/>
            <person name="Khalil H.B."/>
            <person name="Panwar V."/>
            <person name="Joly D."/>
            <person name="Linning R."/>
            <person name="Sakthikumar S."/>
            <person name="Song X."/>
            <person name="Adiconis X."/>
            <person name="Fan L."/>
            <person name="Goldberg J.M."/>
            <person name="Levin J.Z."/>
            <person name="Young S."/>
            <person name="Zeng Q."/>
            <person name="Anikster Y."/>
            <person name="Bruce M."/>
            <person name="Wang M."/>
            <person name="Yin C."/>
            <person name="McCallum B."/>
            <person name="Szabo L.J."/>
            <person name="Hulbert S."/>
            <person name="Chen X."/>
            <person name="Fellers J.P."/>
        </authorList>
    </citation>
    <scope>NUCLEOTIDE SEQUENCE</scope>
    <source>
        <strain evidence="4">isolate 1-1 / race 1 (BBBD)</strain>
        <strain evidence="5">Isolate 1-1 / race 1 (BBBD)</strain>
    </source>
</reference>
<dbReference type="EMBL" id="ADAS02014703">
    <property type="protein sequence ID" value="OAV84582.1"/>
    <property type="molecule type" value="Genomic_DNA"/>
</dbReference>
<gene>
    <name evidence="3" type="ORF">PTTG_31175</name>
</gene>
<evidence type="ECO:0000313" key="5">
    <source>
        <dbReference type="Proteomes" id="UP000005240"/>
    </source>
</evidence>
<dbReference type="AlphaFoldDB" id="A0A180FW87"/>
<dbReference type="Proteomes" id="UP000005240">
    <property type="component" value="Unassembled WGS sequence"/>
</dbReference>
<reference evidence="4" key="4">
    <citation type="submission" date="2025-05" db="UniProtKB">
        <authorList>
            <consortium name="EnsemblFungi"/>
        </authorList>
    </citation>
    <scope>IDENTIFICATION</scope>
    <source>
        <strain evidence="4">isolate 1-1 / race 1 (BBBD)</strain>
    </source>
</reference>
<keyword evidence="2" id="KW-0732">Signal</keyword>
<proteinExistence type="predicted"/>
<keyword evidence="5" id="KW-1185">Reference proteome</keyword>
<name>A0A180FW87_PUCT1</name>
<keyword evidence="1" id="KW-0812">Transmembrane</keyword>
<dbReference type="EnsemblFungi" id="PTTG_31175-t43_1">
    <property type="protein sequence ID" value="PTTG_31175-t43_1-p1"/>
    <property type="gene ID" value="PTTG_31175"/>
</dbReference>